<dbReference type="Proteomes" id="UP000247702">
    <property type="component" value="Unassembled WGS sequence"/>
</dbReference>
<feature type="region of interest" description="Disordered" evidence="2">
    <location>
        <begin position="108"/>
        <end position="143"/>
    </location>
</feature>
<feature type="compositionally biased region" description="Basic and acidic residues" evidence="2">
    <location>
        <begin position="128"/>
        <end position="143"/>
    </location>
</feature>
<evidence type="ECO:0000313" key="3">
    <source>
        <dbReference type="EMBL" id="GBB91023.1"/>
    </source>
</evidence>
<sequence length="143" mass="17149">MQTEIYSLRRRITELEVEKAELKAELEAKNSEILEFKKMFAEVEARNVEIEARNPELMKQMIEENNRRDAKIEDTNDRVAKLEQKQLQNDNTPNNNLSNFNLVTDRHEKSLEDKETDEFLNEVHKKRNGDDIRRHNKEKKLQR</sequence>
<gene>
    <name evidence="4" type="ORF">RCL2_001899300</name>
    <name evidence="3" type="ORF">RclHR1_18100002</name>
</gene>
<dbReference type="EMBL" id="BLAL01000215">
    <property type="protein sequence ID" value="GES92206.1"/>
    <property type="molecule type" value="Genomic_DNA"/>
</dbReference>
<organism evidence="3 5">
    <name type="scientific">Rhizophagus clarus</name>
    <dbReference type="NCBI Taxonomy" id="94130"/>
    <lineage>
        <taxon>Eukaryota</taxon>
        <taxon>Fungi</taxon>
        <taxon>Fungi incertae sedis</taxon>
        <taxon>Mucoromycota</taxon>
        <taxon>Glomeromycotina</taxon>
        <taxon>Glomeromycetes</taxon>
        <taxon>Glomerales</taxon>
        <taxon>Glomeraceae</taxon>
        <taxon>Rhizophagus</taxon>
    </lineage>
</organism>
<dbReference type="Proteomes" id="UP000615446">
    <property type="component" value="Unassembled WGS sequence"/>
</dbReference>
<accession>A0A2Z6QLE0</accession>
<dbReference type="OrthoDB" id="2422128at2759"/>
<reference evidence="4" key="2">
    <citation type="submission" date="2019-10" db="EMBL/GenBank/DDBJ databases">
        <title>Conservation and host-specific expression of non-tandemly repeated heterogenous ribosome RNA gene in arbuscular mycorrhizal fungi.</title>
        <authorList>
            <person name="Maeda T."/>
            <person name="Kobayashi Y."/>
            <person name="Nakagawa T."/>
            <person name="Ezawa T."/>
            <person name="Yamaguchi K."/>
            <person name="Bino T."/>
            <person name="Nishimoto Y."/>
            <person name="Shigenobu S."/>
            <person name="Kawaguchi M."/>
        </authorList>
    </citation>
    <scope>NUCLEOTIDE SEQUENCE</scope>
    <source>
        <strain evidence="4">HR1</strain>
    </source>
</reference>
<dbReference type="EMBL" id="BEXD01000903">
    <property type="protein sequence ID" value="GBB91023.1"/>
    <property type="molecule type" value="Genomic_DNA"/>
</dbReference>
<dbReference type="AlphaFoldDB" id="A0A2Z6QLE0"/>
<keyword evidence="1" id="KW-0175">Coiled coil</keyword>
<evidence type="ECO:0000256" key="2">
    <source>
        <dbReference type="SAM" id="MobiDB-lite"/>
    </source>
</evidence>
<proteinExistence type="predicted"/>
<evidence type="ECO:0000256" key="1">
    <source>
        <dbReference type="SAM" id="Coils"/>
    </source>
</evidence>
<name>A0A2Z6QLE0_9GLOM</name>
<evidence type="ECO:0000313" key="4">
    <source>
        <dbReference type="EMBL" id="GES92206.1"/>
    </source>
</evidence>
<feature type="coiled-coil region" evidence="1">
    <location>
        <begin position="5"/>
        <end position="39"/>
    </location>
</feature>
<comment type="caution">
    <text evidence="3">The sequence shown here is derived from an EMBL/GenBank/DDBJ whole genome shotgun (WGS) entry which is preliminary data.</text>
</comment>
<evidence type="ECO:0000313" key="5">
    <source>
        <dbReference type="Proteomes" id="UP000247702"/>
    </source>
</evidence>
<reference evidence="3 5" key="1">
    <citation type="submission" date="2017-11" db="EMBL/GenBank/DDBJ databases">
        <title>The genome of Rhizophagus clarus HR1 reveals common genetic basis of auxotrophy among arbuscular mycorrhizal fungi.</title>
        <authorList>
            <person name="Kobayashi Y."/>
        </authorList>
    </citation>
    <scope>NUCLEOTIDE SEQUENCE [LARGE SCALE GENOMIC DNA]</scope>
    <source>
        <strain evidence="3 5">HR1</strain>
    </source>
</reference>
<keyword evidence="5" id="KW-1185">Reference proteome</keyword>
<protein>
    <submittedName>
        <fullName evidence="3">Uncharacterized protein</fullName>
    </submittedName>
</protein>